<feature type="transmembrane region" description="Helical" evidence="11">
    <location>
        <begin position="129"/>
        <end position="150"/>
    </location>
</feature>
<gene>
    <name evidence="13" type="ORF">g.4539</name>
</gene>
<name>A0A1B6K4H0_9HEMI</name>
<sequence length="328" mass="36650">MWTTLLLQDCGVPVLDNHMKAMLGSSLIFTGLVGAAVNGWLVATLFLRAEVMSWSHLLLLNIGISCLGRSLLGGFPFSATSALASRWLFGDACCMLYAFLHQLFSVAELLAVMLLCLERYQVTRHAHMGQCAYMSSLLLMWIASMVWSLLPLLNYGRYGCDAAGIACDLDWRVEYGDTYSLAYNVSYLVLGVLLAVILSCGSLWKTVTSPESVYRLSGHHQRHITKATIALVAGMYIMWTPQAILSLWRLMFNVPRLSQSIVFMAPVCAEFSAVVPTLAFLCYEPRLRNNLLGLPPDDTPEKPRMRRHRRRAPGRIYGGKMVEREIFA</sequence>
<keyword evidence="7" id="KW-0675">Receptor</keyword>
<feature type="transmembrane region" description="Helical" evidence="11">
    <location>
        <begin position="228"/>
        <end position="248"/>
    </location>
</feature>
<evidence type="ECO:0000256" key="3">
    <source>
        <dbReference type="ARBA" id="ARBA00022692"/>
    </source>
</evidence>
<dbReference type="SUPFAM" id="SSF81321">
    <property type="entry name" value="Family A G protein-coupled receptor-like"/>
    <property type="match status" value="1"/>
</dbReference>
<dbReference type="InterPro" id="IPR050125">
    <property type="entry name" value="GPCR_opsins"/>
</dbReference>
<dbReference type="Pfam" id="PF00001">
    <property type="entry name" value="7tm_1"/>
    <property type="match status" value="1"/>
</dbReference>
<feature type="transmembrane region" description="Helical" evidence="11">
    <location>
        <begin position="54"/>
        <end position="75"/>
    </location>
</feature>
<feature type="transmembrane region" description="Helical" evidence="11">
    <location>
        <begin position="95"/>
        <end position="117"/>
    </location>
</feature>
<evidence type="ECO:0000256" key="5">
    <source>
        <dbReference type="ARBA" id="ARBA00023040"/>
    </source>
</evidence>
<keyword evidence="3 11" id="KW-0812">Transmembrane</keyword>
<evidence type="ECO:0000256" key="10">
    <source>
        <dbReference type="ARBA" id="ARBA00023305"/>
    </source>
</evidence>
<keyword evidence="5" id="KW-0297">G-protein coupled receptor</keyword>
<evidence type="ECO:0000256" key="6">
    <source>
        <dbReference type="ARBA" id="ARBA00023136"/>
    </source>
</evidence>
<keyword evidence="9" id="KW-0807">Transducer</keyword>
<keyword evidence="10" id="KW-0844">Vision</keyword>
<keyword evidence="8" id="KW-0325">Glycoprotein</keyword>
<keyword evidence="4 11" id="KW-1133">Transmembrane helix</keyword>
<evidence type="ECO:0000256" key="4">
    <source>
        <dbReference type="ARBA" id="ARBA00022989"/>
    </source>
</evidence>
<comment type="subcellular location">
    <subcellularLocation>
        <location evidence="1">Membrane</location>
        <topology evidence="1">Multi-pass membrane protein</topology>
    </subcellularLocation>
</comment>
<comment type="similarity">
    <text evidence="2">Belongs to the G-protein coupled receptor 1 family.</text>
</comment>
<feature type="transmembrane region" description="Helical" evidence="11">
    <location>
        <begin position="185"/>
        <end position="207"/>
    </location>
</feature>
<dbReference type="EMBL" id="GECU01001368">
    <property type="protein sequence ID" value="JAT06339.1"/>
    <property type="molecule type" value="Transcribed_RNA"/>
</dbReference>
<evidence type="ECO:0000259" key="12">
    <source>
        <dbReference type="PROSITE" id="PS50262"/>
    </source>
</evidence>
<organism evidence="13">
    <name type="scientific">Homalodisca liturata</name>
    <dbReference type="NCBI Taxonomy" id="320908"/>
    <lineage>
        <taxon>Eukaryota</taxon>
        <taxon>Metazoa</taxon>
        <taxon>Ecdysozoa</taxon>
        <taxon>Arthropoda</taxon>
        <taxon>Hexapoda</taxon>
        <taxon>Insecta</taxon>
        <taxon>Pterygota</taxon>
        <taxon>Neoptera</taxon>
        <taxon>Paraneoptera</taxon>
        <taxon>Hemiptera</taxon>
        <taxon>Auchenorrhyncha</taxon>
        <taxon>Membracoidea</taxon>
        <taxon>Cicadellidae</taxon>
        <taxon>Cicadellinae</taxon>
        <taxon>Proconiini</taxon>
        <taxon>Homalodisca</taxon>
    </lineage>
</organism>
<evidence type="ECO:0000256" key="8">
    <source>
        <dbReference type="ARBA" id="ARBA00023180"/>
    </source>
</evidence>
<dbReference type="PANTHER" id="PTHR24240">
    <property type="entry name" value="OPSIN"/>
    <property type="match status" value="1"/>
</dbReference>
<evidence type="ECO:0000313" key="13">
    <source>
        <dbReference type="EMBL" id="JAT06339.1"/>
    </source>
</evidence>
<evidence type="ECO:0000256" key="11">
    <source>
        <dbReference type="SAM" id="Phobius"/>
    </source>
</evidence>
<dbReference type="Gene3D" id="1.20.1070.10">
    <property type="entry name" value="Rhodopsin 7-helix transmembrane proteins"/>
    <property type="match status" value="1"/>
</dbReference>
<evidence type="ECO:0000256" key="9">
    <source>
        <dbReference type="ARBA" id="ARBA00023224"/>
    </source>
</evidence>
<accession>A0A1B6K4H0</accession>
<evidence type="ECO:0000256" key="2">
    <source>
        <dbReference type="ARBA" id="ARBA00010663"/>
    </source>
</evidence>
<feature type="transmembrane region" description="Helical" evidence="11">
    <location>
        <begin position="260"/>
        <end position="283"/>
    </location>
</feature>
<keyword evidence="6 11" id="KW-0472">Membrane</keyword>
<dbReference type="GO" id="GO:0016020">
    <property type="term" value="C:membrane"/>
    <property type="evidence" value="ECO:0007669"/>
    <property type="project" value="UniProtKB-SubCell"/>
</dbReference>
<dbReference type="PROSITE" id="PS50262">
    <property type="entry name" value="G_PROTEIN_RECEP_F1_2"/>
    <property type="match status" value="1"/>
</dbReference>
<evidence type="ECO:0000256" key="7">
    <source>
        <dbReference type="ARBA" id="ARBA00023170"/>
    </source>
</evidence>
<protein>
    <recommendedName>
        <fullName evidence="12">G-protein coupled receptors family 1 profile domain-containing protein</fullName>
    </recommendedName>
</protein>
<dbReference type="InterPro" id="IPR017452">
    <property type="entry name" value="GPCR_Rhodpsn_7TM"/>
</dbReference>
<reference evidence="13" key="1">
    <citation type="submission" date="2015-11" db="EMBL/GenBank/DDBJ databases">
        <title>De novo transcriptome assembly of four potential Pierce s Disease insect vectors from Arizona vineyards.</title>
        <authorList>
            <person name="Tassone E.E."/>
        </authorList>
    </citation>
    <scope>NUCLEOTIDE SEQUENCE</scope>
</reference>
<proteinExistence type="inferred from homology"/>
<dbReference type="GO" id="GO:0004930">
    <property type="term" value="F:G protein-coupled receptor activity"/>
    <property type="evidence" value="ECO:0007669"/>
    <property type="project" value="UniProtKB-KW"/>
</dbReference>
<evidence type="ECO:0000256" key="1">
    <source>
        <dbReference type="ARBA" id="ARBA00004141"/>
    </source>
</evidence>
<dbReference type="AlphaFoldDB" id="A0A1B6K4H0"/>
<dbReference type="InterPro" id="IPR000276">
    <property type="entry name" value="GPCR_Rhodpsn"/>
</dbReference>
<feature type="transmembrane region" description="Helical" evidence="11">
    <location>
        <begin position="27"/>
        <end position="47"/>
    </location>
</feature>
<feature type="domain" description="G-protein coupled receptors family 1 profile" evidence="12">
    <location>
        <begin position="37"/>
        <end position="283"/>
    </location>
</feature>
<dbReference type="GO" id="GO:0007601">
    <property type="term" value="P:visual perception"/>
    <property type="evidence" value="ECO:0007669"/>
    <property type="project" value="UniProtKB-KW"/>
</dbReference>
<keyword evidence="10" id="KW-0716">Sensory transduction</keyword>